<dbReference type="Gramene" id="AET6Gv20448400.5">
    <property type="protein sequence ID" value="AET6Gv20448400.5"/>
    <property type="gene ID" value="AET6Gv20448400"/>
</dbReference>
<reference evidence="2" key="2">
    <citation type="journal article" date="2017" name="Nat. Plants">
        <title>The Aegilops tauschii genome reveals multiple impacts of transposons.</title>
        <authorList>
            <person name="Zhao G."/>
            <person name="Zou C."/>
            <person name="Li K."/>
            <person name="Wang K."/>
            <person name="Li T."/>
            <person name="Gao L."/>
            <person name="Zhang X."/>
            <person name="Wang H."/>
            <person name="Yang Z."/>
            <person name="Liu X."/>
            <person name="Jiang W."/>
            <person name="Mao L."/>
            <person name="Kong X."/>
            <person name="Jiao Y."/>
            <person name="Jia J."/>
        </authorList>
    </citation>
    <scope>NUCLEOTIDE SEQUENCE [LARGE SCALE GENOMIC DNA]</scope>
    <source>
        <strain evidence="2">cv. AL8/78</strain>
    </source>
</reference>
<evidence type="ECO:0008006" key="3">
    <source>
        <dbReference type="Google" id="ProtNLM"/>
    </source>
</evidence>
<reference evidence="1" key="5">
    <citation type="journal article" date="2021" name="G3 (Bethesda)">
        <title>Aegilops tauschii genome assembly Aet v5.0 features greater sequence contiguity and improved annotation.</title>
        <authorList>
            <person name="Wang L."/>
            <person name="Zhu T."/>
            <person name="Rodriguez J.C."/>
            <person name="Deal K.R."/>
            <person name="Dubcovsky J."/>
            <person name="McGuire P.E."/>
            <person name="Lux T."/>
            <person name="Spannagl M."/>
            <person name="Mayer K.F.X."/>
            <person name="Baldrich P."/>
            <person name="Meyers B.C."/>
            <person name="Huo N."/>
            <person name="Gu Y.Q."/>
            <person name="Zhou H."/>
            <person name="Devos K.M."/>
            <person name="Bennetzen J.L."/>
            <person name="Unver T."/>
            <person name="Budak H."/>
            <person name="Gulick P.J."/>
            <person name="Galiba G."/>
            <person name="Kalapos B."/>
            <person name="Nelson D.R."/>
            <person name="Li P."/>
            <person name="You F.M."/>
            <person name="Luo M.C."/>
            <person name="Dvorak J."/>
        </authorList>
    </citation>
    <scope>NUCLEOTIDE SEQUENCE [LARGE SCALE GENOMIC DNA]</scope>
    <source>
        <strain evidence="1">cv. AL8/78</strain>
    </source>
</reference>
<reference evidence="1" key="3">
    <citation type="journal article" date="2017" name="Nature">
        <title>Genome sequence of the progenitor of the wheat D genome Aegilops tauschii.</title>
        <authorList>
            <person name="Luo M.C."/>
            <person name="Gu Y.Q."/>
            <person name="Puiu D."/>
            <person name="Wang H."/>
            <person name="Twardziok S.O."/>
            <person name="Deal K.R."/>
            <person name="Huo N."/>
            <person name="Zhu T."/>
            <person name="Wang L."/>
            <person name="Wang Y."/>
            <person name="McGuire P.E."/>
            <person name="Liu S."/>
            <person name="Long H."/>
            <person name="Ramasamy R.K."/>
            <person name="Rodriguez J.C."/>
            <person name="Van S.L."/>
            <person name="Yuan L."/>
            <person name="Wang Z."/>
            <person name="Xia Z."/>
            <person name="Xiao L."/>
            <person name="Anderson O.D."/>
            <person name="Ouyang S."/>
            <person name="Liang Y."/>
            <person name="Zimin A.V."/>
            <person name="Pertea G."/>
            <person name="Qi P."/>
            <person name="Bennetzen J.L."/>
            <person name="Dai X."/>
            <person name="Dawson M.W."/>
            <person name="Muller H.G."/>
            <person name="Kugler K."/>
            <person name="Rivarola-Duarte L."/>
            <person name="Spannagl M."/>
            <person name="Mayer K.F.X."/>
            <person name="Lu F.H."/>
            <person name="Bevan M.W."/>
            <person name="Leroy P."/>
            <person name="Li P."/>
            <person name="You F.M."/>
            <person name="Sun Q."/>
            <person name="Liu Z."/>
            <person name="Lyons E."/>
            <person name="Wicker T."/>
            <person name="Salzberg S.L."/>
            <person name="Devos K.M."/>
            <person name="Dvorak J."/>
        </authorList>
    </citation>
    <scope>NUCLEOTIDE SEQUENCE [LARGE SCALE GENOMIC DNA]</scope>
    <source>
        <strain evidence="1">cv. AL8/78</strain>
    </source>
</reference>
<name>A0A453NQD9_AEGTS</name>
<dbReference type="EnsemblPlants" id="AET6Gv20448400.5">
    <property type="protein sequence ID" value="AET6Gv20448400.5"/>
    <property type="gene ID" value="AET6Gv20448400"/>
</dbReference>
<dbReference type="PANTHER" id="PTHR33116:SF78">
    <property type="entry name" value="OS12G0587133 PROTEIN"/>
    <property type="match status" value="1"/>
</dbReference>
<reference evidence="1" key="4">
    <citation type="submission" date="2019-03" db="UniProtKB">
        <authorList>
            <consortium name="EnsemblPlants"/>
        </authorList>
    </citation>
    <scope>IDENTIFICATION</scope>
</reference>
<organism evidence="1 2">
    <name type="scientific">Aegilops tauschii subsp. strangulata</name>
    <name type="common">Goatgrass</name>
    <dbReference type="NCBI Taxonomy" id="200361"/>
    <lineage>
        <taxon>Eukaryota</taxon>
        <taxon>Viridiplantae</taxon>
        <taxon>Streptophyta</taxon>
        <taxon>Embryophyta</taxon>
        <taxon>Tracheophyta</taxon>
        <taxon>Spermatophyta</taxon>
        <taxon>Magnoliopsida</taxon>
        <taxon>Liliopsida</taxon>
        <taxon>Poales</taxon>
        <taxon>Poaceae</taxon>
        <taxon>BOP clade</taxon>
        <taxon>Pooideae</taxon>
        <taxon>Triticodae</taxon>
        <taxon>Triticeae</taxon>
        <taxon>Triticinae</taxon>
        <taxon>Aegilops</taxon>
    </lineage>
</organism>
<dbReference type="AlphaFoldDB" id="A0A453NQD9"/>
<accession>A0A453NQD9</accession>
<dbReference type="Proteomes" id="UP000015105">
    <property type="component" value="Chromosome 6D"/>
</dbReference>
<evidence type="ECO:0000313" key="2">
    <source>
        <dbReference type="Proteomes" id="UP000015105"/>
    </source>
</evidence>
<protein>
    <recommendedName>
        <fullName evidence="3">Reverse transcriptase domain-containing protein</fullName>
    </recommendedName>
</protein>
<evidence type="ECO:0000313" key="1">
    <source>
        <dbReference type="EnsemblPlants" id="AET6Gv20448400.5"/>
    </source>
</evidence>
<dbReference type="PANTHER" id="PTHR33116">
    <property type="entry name" value="REVERSE TRANSCRIPTASE ZINC-BINDING DOMAIN-CONTAINING PROTEIN-RELATED-RELATED"/>
    <property type="match status" value="1"/>
</dbReference>
<proteinExistence type="predicted"/>
<reference evidence="2" key="1">
    <citation type="journal article" date="2014" name="Science">
        <title>Ancient hybridizations among the ancestral genomes of bread wheat.</title>
        <authorList>
            <consortium name="International Wheat Genome Sequencing Consortium,"/>
            <person name="Marcussen T."/>
            <person name="Sandve S.R."/>
            <person name="Heier L."/>
            <person name="Spannagl M."/>
            <person name="Pfeifer M."/>
            <person name="Jakobsen K.S."/>
            <person name="Wulff B.B."/>
            <person name="Steuernagel B."/>
            <person name="Mayer K.F."/>
            <person name="Olsen O.A."/>
        </authorList>
    </citation>
    <scope>NUCLEOTIDE SEQUENCE [LARGE SCALE GENOMIC DNA]</scope>
    <source>
        <strain evidence="2">cv. AL8/78</strain>
    </source>
</reference>
<keyword evidence="2" id="KW-1185">Reference proteome</keyword>
<sequence>ADDVVLFCHPTLGDTSAVRSILQLFGRASGLNVNFSKSSATLIRGDAEDAAPALNLLGCPMVEMSITYLGLPCWKAHLMNKAGHLAFVKAILAAIPIHQLLVLAPPKKTLKALEKIQRGFLWAGRAKANGGNCHVNWQRVHLPIALGGLGVRDLARTGLALRTRWLWFSRTDQGRAWAGLDLQFSDDDRAFFFASTTMSVGNGAQAVSGRTDGLMGAPFARSRLTSTRASPSATVSSKPWRAA</sequence>